<comment type="catalytic activity">
    <reaction evidence="1">
        <text>[E2 ubiquitin-conjugating enzyme]-S-ubiquitinyl-L-cysteine + [acceptor protein]-L-lysine = [E2 ubiquitin-conjugating enzyme]-L-cysteine + [acceptor protein]-N(6)-ubiquitinyl-L-lysine.</text>
        <dbReference type="EC" id="2.3.2.31"/>
    </reaction>
</comment>
<evidence type="ECO:0000256" key="9">
    <source>
        <dbReference type="ARBA" id="ARBA00022833"/>
    </source>
</evidence>
<dbReference type="GO" id="GO:0008270">
    <property type="term" value="F:zinc ion binding"/>
    <property type="evidence" value="ECO:0007669"/>
    <property type="project" value="UniProtKB-KW"/>
</dbReference>
<dbReference type="AlphaFoldDB" id="A0A9P5WYE4"/>
<dbReference type="EMBL" id="MU151956">
    <property type="protein sequence ID" value="KAF9441319.1"/>
    <property type="molecule type" value="Genomic_DNA"/>
</dbReference>
<keyword evidence="9" id="KW-0862">Zinc</keyword>
<gene>
    <name evidence="16" type="ORF">P691DRAFT_813162</name>
</gene>
<dbReference type="Pfam" id="PF00097">
    <property type="entry name" value="zf-C3HC4"/>
    <property type="match status" value="1"/>
</dbReference>
<keyword evidence="7 11" id="KW-0863">Zinc-finger</keyword>
<dbReference type="SMART" id="SM00647">
    <property type="entry name" value="IBR"/>
    <property type="match status" value="2"/>
</dbReference>
<comment type="pathway">
    <text evidence="2">Protein modification; protein ubiquitination.</text>
</comment>
<dbReference type="OrthoDB" id="1431934at2759"/>
<sequence>MAPPTRNKENIEPTPPIAMAAPSGIRLRTETLRRRLLEATKEARLARQQEEAAHKEREIAACLAQQQEVSRREREDATRLARTGTLRRVLEAAAADRLARQQAEAALLAREQEEITRKERGEAARLARAGTLRRVLEAAEADRLARQQEDAVRLVQEHEEAARKERQGAVNLAYAGTLRRIMEAAEAARLARPQQEVAHGEREKAVRLAWGQEEVTRREREVAARLAEEHAAAAFHERQLELAREMEQAKERERIAKHQKREEWAEEMAVTIQQVILNSFVKFESGLTIQHIICGSEASQILVKNLPTNARRSEILELFTQQGIDEQDLAILKTDNVGGRQQATVLGKAADVETIAIGLDGIEFRDELLEFVVCERSSSGRTMGSSNRNAHHINVSWRAPFLTMIAHYPHLEPWEVIEKARDLDGQLMGRQRVRVGYEGDGHGHWFWGDDRVTPPRKVKISGIPAGTTMEDVRTFAGTQNVELCTDPSSHTSHEIFNALDARLRGLPGSTLNTFTLENSPRPNFTSAKAIFGTWESAKSAHDNLKGRILGYNFPPLQVFLSDPYRFTLTLDEKQYDAQKTQWTELCKGKDRETNIQIRTVDRALAGRKVIITLFGRDKKVVGALKVRIESMAAGQKLDATYWHPTFKSAKGQRFLDDVHHTTGAYVRCDWKRNCVTVSGRAEVIEAAKSRLREEVERISAEQWTIPLQRRALGFFIREGLAKMKGLLGEENVTLDVQACTIVLHGADLEEARHHLRQLMDAFTYRNTASIDTSDDTLCPICYDTVSQPIEISCEHIYCSPCLRHYILSTLDNHNFPLKCMGDDATCNKPLSIPLIKKFLPPQRFEQLMEAAFTSYVDKNPETFKYCNTPDCSQVYRTTVSPHELQCPSCFSEICTACNEESHAGVTCAEKRAHKDPGEQERLLAVWATDNNAKQCPSCRAWVEKTEGCNHMSCKCGVHFCWICLGAFDAGRIYDHMSQAHGGIYMNPAPRANQGDRLGLRNQAPDIVEIVGGPAAVAEQMAEFRRFELQRGNRAQPALPARPLAPVAPLRRGVRLGVGLGPDREEAERRRLETLRALMRQNEEVVRRNVEARQRREREEARRREYEAEAEEYRGWCTIM</sequence>
<dbReference type="PROSITE" id="PS00518">
    <property type="entry name" value="ZF_RING_1"/>
    <property type="match status" value="1"/>
</dbReference>
<dbReference type="Proteomes" id="UP000807342">
    <property type="component" value="Unassembled WGS sequence"/>
</dbReference>
<dbReference type="InterPro" id="IPR044066">
    <property type="entry name" value="TRIAD_supradom"/>
</dbReference>
<dbReference type="Pfam" id="PF22191">
    <property type="entry name" value="IBR_1"/>
    <property type="match status" value="1"/>
</dbReference>
<dbReference type="Pfam" id="PF01485">
    <property type="entry name" value="IBR"/>
    <property type="match status" value="1"/>
</dbReference>
<evidence type="ECO:0000256" key="4">
    <source>
        <dbReference type="ARBA" id="ARBA00022679"/>
    </source>
</evidence>
<protein>
    <recommendedName>
        <fullName evidence="3">RBR-type E3 ubiquitin transferase</fullName>
        <ecNumber evidence="3">2.3.2.31</ecNumber>
    </recommendedName>
</protein>
<dbReference type="EC" id="2.3.2.31" evidence="3"/>
<dbReference type="Gene3D" id="1.20.120.1750">
    <property type="match status" value="1"/>
</dbReference>
<name>A0A9P5WYE4_9AGAR</name>
<dbReference type="InterPro" id="IPR001841">
    <property type="entry name" value="Znf_RING"/>
</dbReference>
<accession>A0A9P5WYE4</accession>
<dbReference type="Gene3D" id="3.30.40.10">
    <property type="entry name" value="Zinc/RING finger domain, C3HC4 (zinc finger)"/>
    <property type="match status" value="1"/>
</dbReference>
<dbReference type="CDD" id="cd20354">
    <property type="entry name" value="Rcat_RBR_RNF14"/>
    <property type="match status" value="1"/>
</dbReference>
<dbReference type="InterPro" id="IPR013083">
    <property type="entry name" value="Znf_RING/FYVE/PHD"/>
</dbReference>
<reference evidence="16" key="1">
    <citation type="submission" date="2020-11" db="EMBL/GenBank/DDBJ databases">
        <authorList>
            <consortium name="DOE Joint Genome Institute"/>
            <person name="Ahrendt S."/>
            <person name="Riley R."/>
            <person name="Andreopoulos W."/>
            <person name="Labutti K."/>
            <person name="Pangilinan J."/>
            <person name="Ruiz-Duenas F.J."/>
            <person name="Barrasa J.M."/>
            <person name="Sanchez-Garcia M."/>
            <person name="Camarero S."/>
            <person name="Miyauchi S."/>
            <person name="Serrano A."/>
            <person name="Linde D."/>
            <person name="Babiker R."/>
            <person name="Drula E."/>
            <person name="Ayuso-Fernandez I."/>
            <person name="Pacheco R."/>
            <person name="Padilla G."/>
            <person name="Ferreira P."/>
            <person name="Barriuso J."/>
            <person name="Kellner H."/>
            <person name="Castanera R."/>
            <person name="Alfaro M."/>
            <person name="Ramirez L."/>
            <person name="Pisabarro A.G."/>
            <person name="Kuo A."/>
            <person name="Tritt A."/>
            <person name="Lipzen A."/>
            <person name="He G."/>
            <person name="Yan M."/>
            <person name="Ng V."/>
            <person name="Cullen D."/>
            <person name="Martin F."/>
            <person name="Rosso M.-N."/>
            <person name="Henrissat B."/>
            <person name="Hibbett D."/>
            <person name="Martinez A.T."/>
            <person name="Grigoriev I.V."/>
        </authorList>
    </citation>
    <scope>NUCLEOTIDE SEQUENCE</scope>
    <source>
        <strain evidence="16">MF-IS2</strain>
    </source>
</reference>
<feature type="coiled-coil region" evidence="12">
    <location>
        <begin position="233"/>
        <end position="263"/>
    </location>
</feature>
<evidence type="ECO:0000256" key="13">
    <source>
        <dbReference type="SAM" id="MobiDB-lite"/>
    </source>
</evidence>
<feature type="compositionally biased region" description="Basic and acidic residues" evidence="13">
    <location>
        <begin position="1"/>
        <end position="11"/>
    </location>
</feature>
<keyword evidence="17" id="KW-1185">Reference proteome</keyword>
<evidence type="ECO:0000256" key="8">
    <source>
        <dbReference type="ARBA" id="ARBA00022786"/>
    </source>
</evidence>
<feature type="coiled-coil region" evidence="12">
    <location>
        <begin position="98"/>
        <end position="164"/>
    </location>
</feature>
<evidence type="ECO:0000313" key="17">
    <source>
        <dbReference type="Proteomes" id="UP000807342"/>
    </source>
</evidence>
<dbReference type="InterPro" id="IPR002867">
    <property type="entry name" value="IBR_dom"/>
</dbReference>
<comment type="similarity">
    <text evidence="10">Belongs to the RBR family. RNF14 subfamily.</text>
</comment>
<evidence type="ECO:0000256" key="11">
    <source>
        <dbReference type="PROSITE-ProRule" id="PRU00175"/>
    </source>
</evidence>
<dbReference type="CDD" id="cd20335">
    <property type="entry name" value="BRcat_RBR"/>
    <property type="match status" value="1"/>
</dbReference>
<evidence type="ECO:0000259" key="14">
    <source>
        <dbReference type="PROSITE" id="PS50089"/>
    </source>
</evidence>
<dbReference type="PROSITE" id="PS50089">
    <property type="entry name" value="ZF_RING_2"/>
    <property type="match status" value="1"/>
</dbReference>
<dbReference type="InterPro" id="IPR017907">
    <property type="entry name" value="Znf_RING_CS"/>
</dbReference>
<comment type="caution">
    <text evidence="16">The sequence shown here is derived from an EMBL/GenBank/DDBJ whole genome shotgun (WGS) entry which is preliminary data.</text>
</comment>
<evidence type="ECO:0000313" key="16">
    <source>
        <dbReference type="EMBL" id="KAF9441319.1"/>
    </source>
</evidence>
<evidence type="ECO:0000259" key="15">
    <source>
        <dbReference type="PROSITE" id="PS51873"/>
    </source>
</evidence>
<evidence type="ECO:0000256" key="6">
    <source>
        <dbReference type="ARBA" id="ARBA00022737"/>
    </source>
</evidence>
<evidence type="ECO:0000256" key="3">
    <source>
        <dbReference type="ARBA" id="ARBA00012251"/>
    </source>
</evidence>
<dbReference type="SUPFAM" id="SSF57850">
    <property type="entry name" value="RING/U-box"/>
    <property type="match status" value="3"/>
</dbReference>
<keyword evidence="6" id="KW-0677">Repeat</keyword>
<feature type="domain" description="RING-type" evidence="14">
    <location>
        <begin position="778"/>
        <end position="819"/>
    </location>
</feature>
<keyword evidence="4" id="KW-0808">Transferase</keyword>
<feature type="region of interest" description="Disordered" evidence="13">
    <location>
        <begin position="1"/>
        <end position="22"/>
    </location>
</feature>
<evidence type="ECO:0000256" key="12">
    <source>
        <dbReference type="SAM" id="Coils"/>
    </source>
</evidence>
<feature type="coiled-coil region" evidence="12">
    <location>
        <begin position="1063"/>
        <end position="1108"/>
    </location>
</feature>
<feature type="coiled-coil region" evidence="12">
    <location>
        <begin position="29"/>
        <end position="65"/>
    </location>
</feature>
<dbReference type="PROSITE" id="PS51873">
    <property type="entry name" value="TRIAD"/>
    <property type="match status" value="1"/>
</dbReference>
<keyword evidence="8" id="KW-0833">Ubl conjugation pathway</keyword>
<dbReference type="GO" id="GO:0061630">
    <property type="term" value="F:ubiquitin protein ligase activity"/>
    <property type="evidence" value="ECO:0007669"/>
    <property type="project" value="UniProtKB-EC"/>
</dbReference>
<organism evidence="16 17">
    <name type="scientific">Macrolepiota fuliginosa MF-IS2</name>
    <dbReference type="NCBI Taxonomy" id="1400762"/>
    <lineage>
        <taxon>Eukaryota</taxon>
        <taxon>Fungi</taxon>
        <taxon>Dikarya</taxon>
        <taxon>Basidiomycota</taxon>
        <taxon>Agaricomycotina</taxon>
        <taxon>Agaricomycetes</taxon>
        <taxon>Agaricomycetidae</taxon>
        <taxon>Agaricales</taxon>
        <taxon>Agaricineae</taxon>
        <taxon>Agaricaceae</taxon>
        <taxon>Macrolepiota</taxon>
    </lineage>
</organism>
<evidence type="ECO:0000256" key="1">
    <source>
        <dbReference type="ARBA" id="ARBA00001798"/>
    </source>
</evidence>
<dbReference type="PANTHER" id="PTHR11685">
    <property type="entry name" value="RBR FAMILY RING FINGER AND IBR DOMAIN-CONTAINING"/>
    <property type="match status" value="1"/>
</dbReference>
<dbReference type="InterPro" id="IPR047548">
    <property type="entry name" value="Rcat_RBR_RNF14"/>
</dbReference>
<evidence type="ECO:0000256" key="2">
    <source>
        <dbReference type="ARBA" id="ARBA00004906"/>
    </source>
</evidence>
<evidence type="ECO:0000256" key="5">
    <source>
        <dbReference type="ARBA" id="ARBA00022723"/>
    </source>
</evidence>
<proteinExistence type="inferred from homology"/>
<dbReference type="GO" id="GO:0016567">
    <property type="term" value="P:protein ubiquitination"/>
    <property type="evidence" value="ECO:0007669"/>
    <property type="project" value="InterPro"/>
</dbReference>
<keyword evidence="12" id="KW-0175">Coiled coil</keyword>
<dbReference type="InterPro" id="IPR031127">
    <property type="entry name" value="E3_UB_ligase_RBR"/>
</dbReference>
<evidence type="ECO:0000256" key="10">
    <source>
        <dbReference type="ARBA" id="ARBA00044508"/>
    </source>
</evidence>
<evidence type="ECO:0000256" key="7">
    <source>
        <dbReference type="ARBA" id="ARBA00022771"/>
    </source>
</evidence>
<feature type="domain" description="RING-type" evidence="15">
    <location>
        <begin position="774"/>
        <end position="986"/>
    </location>
</feature>
<dbReference type="InterPro" id="IPR018957">
    <property type="entry name" value="Znf_C3HC4_RING-type"/>
</dbReference>
<keyword evidence="5" id="KW-0479">Metal-binding</keyword>